<reference evidence="6" key="1">
    <citation type="submission" date="2025-08" db="UniProtKB">
        <authorList>
            <consortium name="Ensembl"/>
        </authorList>
    </citation>
    <scope>IDENTIFICATION</scope>
</reference>
<dbReference type="Pfam" id="PF26183">
    <property type="entry name" value="Ig_NUP210_14th"/>
    <property type="match status" value="1"/>
</dbReference>
<dbReference type="Pfam" id="PF02368">
    <property type="entry name" value="Big_2"/>
    <property type="match status" value="1"/>
</dbReference>
<feature type="domain" description="NUP210 Ig-like" evidence="3">
    <location>
        <begin position="305"/>
        <end position="390"/>
    </location>
</feature>
<dbReference type="InterPro" id="IPR055094">
    <property type="entry name" value="NUP210_Ig15"/>
</dbReference>
<dbReference type="Pfam" id="PF22959">
    <property type="entry name" value="Ig_NUP210_15th"/>
    <property type="match status" value="1"/>
</dbReference>
<evidence type="ECO:0000259" key="2">
    <source>
        <dbReference type="Pfam" id="PF02368"/>
    </source>
</evidence>
<proteinExistence type="predicted"/>
<feature type="domain" description="NUP210 Ig-like" evidence="4">
    <location>
        <begin position="396"/>
        <end position="456"/>
    </location>
</feature>
<evidence type="ECO:0000313" key="6">
    <source>
        <dbReference type="Ensembl" id="ENSSTUP00000108602.1"/>
    </source>
</evidence>
<dbReference type="InterPro" id="IPR057586">
    <property type="entry name" value="Ig_NUP210_16th"/>
</dbReference>
<dbReference type="InterPro" id="IPR003343">
    <property type="entry name" value="Big_2"/>
</dbReference>
<keyword evidence="7" id="KW-1185">Reference proteome</keyword>
<dbReference type="PANTHER" id="PTHR23019:SF1">
    <property type="entry name" value="NUCLEAR PORE MEMBRANE GLYCOPROTEIN 210-LIKE"/>
    <property type="match status" value="1"/>
</dbReference>
<dbReference type="AlphaFoldDB" id="A0A674ELN6"/>
<dbReference type="InterPro" id="IPR058779">
    <property type="entry name" value="Ig_NUP210_13th"/>
</dbReference>
<dbReference type="Pfam" id="PF25354">
    <property type="entry name" value="Ig_NUP210_16th"/>
    <property type="match status" value="1"/>
</dbReference>
<protein>
    <submittedName>
        <fullName evidence="6">Uncharacterized protein</fullName>
    </submittedName>
</protein>
<feature type="domain" description="BIG2" evidence="2">
    <location>
        <begin position="7"/>
        <end position="73"/>
    </location>
</feature>
<dbReference type="Ensembl" id="ENSSTUT00000116308.1">
    <property type="protein sequence ID" value="ENSSTUP00000108602.1"/>
    <property type="gene ID" value="ENSSTUG00000048256.1"/>
</dbReference>
<dbReference type="GeneTree" id="ENSGT00390000009491"/>
<dbReference type="Proteomes" id="UP000472277">
    <property type="component" value="Chromosome 37"/>
</dbReference>
<accession>A0A674ELN6</accession>
<evidence type="ECO:0000259" key="4">
    <source>
        <dbReference type="Pfam" id="PF25354"/>
    </source>
</evidence>
<dbReference type="PANTHER" id="PTHR23019">
    <property type="entry name" value="NUCLEAR PORE MEMBRANE GLYCOPROTEIN GP210-RELATED"/>
    <property type="match status" value="1"/>
</dbReference>
<dbReference type="Pfam" id="PF26181">
    <property type="entry name" value="Ig_NUP210_13th"/>
    <property type="match status" value="1"/>
</dbReference>
<sequence>MQVYPRFTLQPRSLALTLGSVRQVKWEGGPHPQSSVGFSVSDSRIATVTDTGLVRGVAVGVVKLRGALQTVTQDTGALLTFAQDEVDVEVFNLTGVRIQAPLVKLSVGTEMPVYVMGSDSSQNPFALGSVESGLSFHWNLGKLGVLEIQTRHTQAGVTVSPAHSFSVLVRAWAAGRTSLRVTVQLANHTSASHQQLSDEIQILVNTLGPPPAFETFVYRLLLSRSLSCLKVNRSGARFHQGSFWEGLVTVDSQGVLRAGPDTGSALLEVIAMETCGVNQTLLISVRVSPVWFVRLFSVSSLYSVGGGGLPAFPLGWTIRVLGANSGVVSPNVDSIFKHSSLSLRDDLVQVTPDSDSHSFVVQTVSGGLTVLGVQADPTNPSLSDYTPLPVLPAISAPTHTLRPGDTLCFNTPLTGPHGQPGQWNVSSSRVLQIDSKTGAALAKHSGTVVVYYRLEAAESLSVPSQTPSSTSSPPSLSPSLSQPLCGASPPSLSSLSLLCRYLSPDIWYSCRTCLRSTARCLSWCSLLCSPWQSSLCWAPRRCSLPYRWVTLGLTLSIRTFTAPQYTMHTALRPWHRQYGVNAIHISSLSVVRSVPL</sequence>
<reference evidence="6" key="2">
    <citation type="submission" date="2025-09" db="UniProtKB">
        <authorList>
            <consortium name="Ensembl"/>
        </authorList>
    </citation>
    <scope>IDENTIFICATION</scope>
</reference>
<evidence type="ECO:0000256" key="1">
    <source>
        <dbReference type="SAM" id="MobiDB-lite"/>
    </source>
</evidence>
<dbReference type="GO" id="GO:0005643">
    <property type="term" value="C:nuclear pore"/>
    <property type="evidence" value="ECO:0007669"/>
    <property type="project" value="TreeGrafter"/>
</dbReference>
<feature type="domain" description="NUP210 Ig-like" evidence="5">
    <location>
        <begin position="93"/>
        <end position="204"/>
    </location>
</feature>
<evidence type="ECO:0000313" key="7">
    <source>
        <dbReference type="Proteomes" id="UP000472277"/>
    </source>
</evidence>
<feature type="region of interest" description="Disordered" evidence="1">
    <location>
        <begin position="462"/>
        <end position="482"/>
    </location>
</feature>
<evidence type="ECO:0000259" key="5">
    <source>
        <dbReference type="Pfam" id="PF26181"/>
    </source>
</evidence>
<dbReference type="InterPro" id="IPR045197">
    <property type="entry name" value="NUP210-like"/>
</dbReference>
<dbReference type="OMA" id="IVLICYH"/>
<organism evidence="6 7">
    <name type="scientific">Salmo trutta</name>
    <name type="common">Brown trout</name>
    <dbReference type="NCBI Taxonomy" id="8032"/>
    <lineage>
        <taxon>Eukaryota</taxon>
        <taxon>Metazoa</taxon>
        <taxon>Chordata</taxon>
        <taxon>Craniata</taxon>
        <taxon>Vertebrata</taxon>
        <taxon>Euteleostomi</taxon>
        <taxon>Actinopterygii</taxon>
        <taxon>Neopterygii</taxon>
        <taxon>Teleostei</taxon>
        <taxon>Protacanthopterygii</taxon>
        <taxon>Salmoniformes</taxon>
        <taxon>Salmonidae</taxon>
        <taxon>Salmoninae</taxon>
        <taxon>Salmo</taxon>
    </lineage>
</organism>
<name>A0A674ELN6_SALTR</name>
<dbReference type="InParanoid" id="A0A674ELN6"/>
<evidence type="ECO:0000259" key="3">
    <source>
        <dbReference type="Pfam" id="PF22959"/>
    </source>
</evidence>